<accession>F3QIL5</accession>
<sequence>MKTLLVYAKNYGKFPKNFIHNILWGCFYESCVAFHRNYTDRKQYIFREKTAHQAEAAPSAVIQAVSKQSALNGLLVVIR</sequence>
<dbReference type="HOGENOM" id="CLU_2602844_0_0_4"/>
<dbReference type="EMBL" id="AFBP01000017">
    <property type="protein sequence ID" value="EGG56411.1"/>
    <property type="molecule type" value="Genomic_DNA"/>
</dbReference>
<evidence type="ECO:0000313" key="2">
    <source>
        <dbReference type="Proteomes" id="UP000005156"/>
    </source>
</evidence>
<dbReference type="AlphaFoldDB" id="F3QIL5"/>
<proteinExistence type="predicted"/>
<keyword evidence="2" id="KW-1185">Reference proteome</keyword>
<comment type="caution">
    <text evidence="1">The sequence shown here is derived from an EMBL/GenBank/DDBJ whole genome shotgun (WGS) entry which is preliminary data.</text>
</comment>
<reference evidence="1 2" key="1">
    <citation type="submission" date="2011-02" db="EMBL/GenBank/DDBJ databases">
        <authorList>
            <person name="Weinstock G."/>
            <person name="Sodergren E."/>
            <person name="Clifton S."/>
            <person name="Fulton L."/>
            <person name="Fulton B."/>
            <person name="Courtney L."/>
            <person name="Fronick C."/>
            <person name="Harrison M."/>
            <person name="Strong C."/>
            <person name="Farmer C."/>
            <person name="Delahaunty K."/>
            <person name="Markovic C."/>
            <person name="Hall O."/>
            <person name="Minx P."/>
            <person name="Tomlinson C."/>
            <person name="Mitreva M."/>
            <person name="Hou S."/>
            <person name="Chen J."/>
            <person name="Wollam A."/>
            <person name="Pepin K.H."/>
            <person name="Johnson M."/>
            <person name="Bhonagiri V."/>
            <person name="Zhang X."/>
            <person name="Suruliraj S."/>
            <person name="Warren W."/>
            <person name="Chinwalla A."/>
            <person name="Mardis E.R."/>
            <person name="Wilson R.K."/>
        </authorList>
    </citation>
    <scope>NUCLEOTIDE SEQUENCE [LARGE SCALE GENOMIC DNA]</scope>
    <source>
        <strain evidence="1 2">YIT 11859</strain>
    </source>
</reference>
<evidence type="ECO:0000313" key="1">
    <source>
        <dbReference type="EMBL" id="EGG56411.1"/>
    </source>
</evidence>
<dbReference type="Proteomes" id="UP000005156">
    <property type="component" value="Unassembled WGS sequence"/>
</dbReference>
<name>F3QIL5_9BURK</name>
<protein>
    <submittedName>
        <fullName evidence="1">Uncharacterized protein</fullName>
    </submittedName>
</protein>
<organism evidence="1 2">
    <name type="scientific">Parasutterella excrementihominis YIT 11859</name>
    <dbReference type="NCBI Taxonomy" id="762966"/>
    <lineage>
        <taxon>Bacteria</taxon>
        <taxon>Pseudomonadati</taxon>
        <taxon>Pseudomonadota</taxon>
        <taxon>Betaproteobacteria</taxon>
        <taxon>Burkholderiales</taxon>
        <taxon>Sutterellaceae</taxon>
        <taxon>Parasutterella</taxon>
    </lineage>
</organism>
<gene>
    <name evidence="1" type="ORF">HMPREF9439_00764</name>
</gene>